<proteinExistence type="predicted"/>
<protein>
    <submittedName>
        <fullName evidence="2">Membrane protein</fullName>
    </submittedName>
</protein>
<reference evidence="2 3" key="1">
    <citation type="journal article" date="2019" name="Genome Biol. Evol.">
        <title>Day and night: Metabolic profiles and evolutionary relationships of six axenic non-marine cyanobacteria.</title>
        <authorList>
            <person name="Will S.E."/>
            <person name="Henke P."/>
            <person name="Boedeker C."/>
            <person name="Huang S."/>
            <person name="Brinkmann H."/>
            <person name="Rohde M."/>
            <person name="Jarek M."/>
            <person name="Friedl T."/>
            <person name="Seufert S."/>
            <person name="Schumacher M."/>
            <person name="Overmann J."/>
            <person name="Neumann-Schaal M."/>
            <person name="Petersen J."/>
        </authorList>
    </citation>
    <scope>NUCLEOTIDE SEQUENCE [LARGE SCALE GENOMIC DNA]</scope>
    <source>
        <strain evidence="2 3">PCC 6912</strain>
    </source>
</reference>
<accession>A0A433NB87</accession>
<dbReference type="STRING" id="211165.GCA_000317285_06694"/>
<gene>
    <name evidence="2" type="ORF">PCC6912_33540</name>
</gene>
<dbReference type="RefSeq" id="WP_016876142.1">
    <property type="nucleotide sequence ID" value="NZ_AJLN01000153.1"/>
</dbReference>
<name>A0A433NB87_CHLFR</name>
<organism evidence="2 3">
    <name type="scientific">Chlorogloeopsis fritschii PCC 6912</name>
    <dbReference type="NCBI Taxonomy" id="211165"/>
    <lineage>
        <taxon>Bacteria</taxon>
        <taxon>Bacillati</taxon>
        <taxon>Cyanobacteriota</taxon>
        <taxon>Cyanophyceae</taxon>
        <taxon>Nostocales</taxon>
        <taxon>Chlorogloeopsidaceae</taxon>
        <taxon>Chlorogloeopsis</taxon>
    </lineage>
</organism>
<comment type="caution">
    <text evidence="2">The sequence shown here is derived from an EMBL/GenBank/DDBJ whole genome shotgun (WGS) entry which is preliminary data.</text>
</comment>
<keyword evidence="3" id="KW-1185">Reference proteome</keyword>
<evidence type="ECO:0000313" key="2">
    <source>
        <dbReference type="EMBL" id="RUR79180.1"/>
    </source>
</evidence>
<keyword evidence="1" id="KW-1133">Transmembrane helix</keyword>
<dbReference type="EMBL" id="RSCJ01000013">
    <property type="protein sequence ID" value="RUR79180.1"/>
    <property type="molecule type" value="Genomic_DNA"/>
</dbReference>
<feature type="transmembrane region" description="Helical" evidence="1">
    <location>
        <begin position="80"/>
        <end position="100"/>
    </location>
</feature>
<feature type="transmembrane region" description="Helical" evidence="1">
    <location>
        <begin position="47"/>
        <end position="73"/>
    </location>
</feature>
<keyword evidence="1" id="KW-0812">Transmembrane</keyword>
<keyword evidence="1" id="KW-0472">Membrane</keyword>
<evidence type="ECO:0000256" key="1">
    <source>
        <dbReference type="SAM" id="Phobius"/>
    </source>
</evidence>
<dbReference type="Proteomes" id="UP000268857">
    <property type="component" value="Unassembled WGS sequence"/>
</dbReference>
<dbReference type="AlphaFoldDB" id="A0A433NB87"/>
<sequence length="172" mass="19557">MLVRSWRFITIILAALTMGTAYCHVLELPAKMGYDGTLYTRLNTSLYWGFGHIGGLIEGATVFLAAPVLTFLVRKQRPTFGWTLAGTICLAFAFIVFLVFTEPMNREIFQWSIESVPAGWTQVRNQWEYSHAARFLLQLIGLCALQISILVETPIERSRDRLIPKVAHLTRH</sequence>
<evidence type="ECO:0000313" key="3">
    <source>
        <dbReference type="Proteomes" id="UP000268857"/>
    </source>
</evidence>
<dbReference type="OrthoDB" id="1453741at2"/>